<protein>
    <submittedName>
        <fullName evidence="2">Uncharacterized protein</fullName>
    </submittedName>
</protein>
<feature type="compositionally biased region" description="Pro residues" evidence="1">
    <location>
        <begin position="36"/>
        <end position="47"/>
    </location>
</feature>
<gene>
    <name evidence="2" type="ORF">BN2614_LOCUS2</name>
</gene>
<reference evidence="2 3" key="1">
    <citation type="submission" date="2018-10" db="EMBL/GenBank/DDBJ databases">
        <authorList>
            <person name="Ekblom R."/>
            <person name="Jareborg N."/>
        </authorList>
    </citation>
    <scope>NUCLEOTIDE SEQUENCE [LARGE SCALE GENOMIC DNA]</scope>
    <source>
        <tissue evidence="2">Muscle</tissue>
    </source>
</reference>
<sequence length="74" mass="7878">GDLPSQTGKVKRQPLVLRRSALPPPARGSPHKEPPACCPVPGPPGPLPTTTKKSHPSQYLCPVVSHHFVALNVF</sequence>
<evidence type="ECO:0000313" key="2">
    <source>
        <dbReference type="EMBL" id="VCW98914.1"/>
    </source>
</evidence>
<feature type="non-terminal residue" evidence="2">
    <location>
        <position position="1"/>
    </location>
</feature>
<keyword evidence="3" id="KW-1185">Reference proteome</keyword>
<dbReference type="EMBL" id="CYRY02026923">
    <property type="protein sequence ID" value="VCW98914.1"/>
    <property type="molecule type" value="Genomic_DNA"/>
</dbReference>
<dbReference type="Proteomes" id="UP000269945">
    <property type="component" value="Unassembled WGS sequence"/>
</dbReference>
<evidence type="ECO:0000313" key="3">
    <source>
        <dbReference type="Proteomes" id="UP000269945"/>
    </source>
</evidence>
<evidence type="ECO:0000256" key="1">
    <source>
        <dbReference type="SAM" id="MobiDB-lite"/>
    </source>
</evidence>
<dbReference type="AlphaFoldDB" id="A0A9X9LXI9"/>
<accession>A0A9X9LXI9</accession>
<proteinExistence type="predicted"/>
<comment type="caution">
    <text evidence="2">The sequence shown here is derived from an EMBL/GenBank/DDBJ whole genome shotgun (WGS) entry which is preliminary data.</text>
</comment>
<name>A0A9X9LXI9_GULGU</name>
<organism evidence="2 3">
    <name type="scientific">Gulo gulo</name>
    <name type="common">Wolverine</name>
    <name type="synonym">Gluton</name>
    <dbReference type="NCBI Taxonomy" id="48420"/>
    <lineage>
        <taxon>Eukaryota</taxon>
        <taxon>Metazoa</taxon>
        <taxon>Chordata</taxon>
        <taxon>Craniata</taxon>
        <taxon>Vertebrata</taxon>
        <taxon>Euteleostomi</taxon>
        <taxon>Mammalia</taxon>
        <taxon>Eutheria</taxon>
        <taxon>Laurasiatheria</taxon>
        <taxon>Carnivora</taxon>
        <taxon>Caniformia</taxon>
        <taxon>Musteloidea</taxon>
        <taxon>Mustelidae</taxon>
        <taxon>Guloninae</taxon>
        <taxon>Gulo</taxon>
    </lineage>
</organism>
<feature type="region of interest" description="Disordered" evidence="1">
    <location>
        <begin position="1"/>
        <end position="56"/>
    </location>
</feature>